<keyword evidence="1" id="KW-0175">Coiled coil</keyword>
<accession>W0SJN2</accession>
<organism evidence="3 4">
    <name type="scientific">Sulfuritalea hydrogenivorans sk43H</name>
    <dbReference type="NCBI Taxonomy" id="1223802"/>
    <lineage>
        <taxon>Bacteria</taxon>
        <taxon>Pseudomonadati</taxon>
        <taxon>Pseudomonadota</taxon>
        <taxon>Betaproteobacteria</taxon>
        <taxon>Nitrosomonadales</taxon>
        <taxon>Sterolibacteriaceae</taxon>
        <taxon>Sulfuritalea</taxon>
    </lineage>
</organism>
<dbReference type="HOGENOM" id="CLU_071038_0_0_4"/>
<dbReference type="KEGG" id="shd:SUTH_03052"/>
<feature type="transmembrane region" description="Helical" evidence="2">
    <location>
        <begin position="16"/>
        <end position="41"/>
    </location>
</feature>
<evidence type="ECO:0000256" key="2">
    <source>
        <dbReference type="SAM" id="Phobius"/>
    </source>
</evidence>
<feature type="transmembrane region" description="Helical" evidence="2">
    <location>
        <begin position="61"/>
        <end position="83"/>
    </location>
</feature>
<dbReference type="AlphaFoldDB" id="W0SJN2"/>
<keyword evidence="2" id="KW-1133">Transmembrane helix</keyword>
<dbReference type="OrthoDB" id="6422829at2"/>
<name>W0SJN2_9PROT</name>
<proteinExistence type="predicted"/>
<keyword evidence="2" id="KW-0812">Transmembrane</keyword>
<gene>
    <name evidence="3" type="ORF">SUTH_03052</name>
</gene>
<evidence type="ECO:0000313" key="4">
    <source>
        <dbReference type="Proteomes" id="UP000031637"/>
    </source>
</evidence>
<dbReference type="STRING" id="1223802.SUTH_03052"/>
<dbReference type="InterPro" id="IPR031709">
    <property type="entry name" value="PutAbiC"/>
</dbReference>
<dbReference type="EMBL" id="AP012547">
    <property type="protein sequence ID" value="BAO30830.1"/>
    <property type="molecule type" value="Genomic_DNA"/>
</dbReference>
<protein>
    <recommendedName>
        <fullName evidence="5">Phage abortive infection protein</fullName>
    </recommendedName>
</protein>
<reference evidence="3 4" key="1">
    <citation type="journal article" date="2014" name="Syst. Appl. Microbiol.">
        <title>Complete genomes of freshwater sulfur oxidizers Sulfuricella denitrificans skB26 and Sulfuritalea hydrogenivorans sk43H: genetic insights into the sulfur oxidation pathway of betaproteobacteria.</title>
        <authorList>
            <person name="Watanabe T."/>
            <person name="Kojima H."/>
            <person name="Fukui M."/>
        </authorList>
    </citation>
    <scope>NUCLEOTIDE SEQUENCE [LARGE SCALE GENOMIC DNA]</scope>
    <source>
        <strain evidence="3">DSM22779</strain>
    </source>
</reference>
<sequence>MKIEKEESKSDREPRLAWLGFGLLALVAIWLFYGLAAYFLLPLVLAYSNSDSQKIGQFGDVFGALNALFSAFAFAVLIFTMFLQRRELALQREELEHTRSEIRGQKEQLQAQNLTMQRQVFEGSFFALLGAYQDIVRMLDVRKLDGTLIRQGRDCFEYFFSRSLRRDYSVIKEKGLSGIEASRAERVLKILDPASFRELIQARGGVDQSVIQAYVSFFLQHQSDVGHYFRTVYHIYRFIDESALSKEERRRFARIVRAQLSTYELLLFFYNGLSPYGYEKFWPLANKYEIFQNLDVDLLFDSSHLRYYDGALGREVE</sequence>
<keyword evidence="4" id="KW-1185">Reference proteome</keyword>
<evidence type="ECO:0000313" key="3">
    <source>
        <dbReference type="EMBL" id="BAO30830.1"/>
    </source>
</evidence>
<dbReference type="Pfam" id="PF16872">
    <property type="entry name" value="putAbiC"/>
    <property type="match status" value="1"/>
</dbReference>
<dbReference type="RefSeq" id="WP_084207442.1">
    <property type="nucleotide sequence ID" value="NZ_AP012547.1"/>
</dbReference>
<dbReference type="Proteomes" id="UP000031637">
    <property type="component" value="Chromosome"/>
</dbReference>
<evidence type="ECO:0008006" key="5">
    <source>
        <dbReference type="Google" id="ProtNLM"/>
    </source>
</evidence>
<feature type="coiled-coil region" evidence="1">
    <location>
        <begin position="85"/>
        <end position="119"/>
    </location>
</feature>
<evidence type="ECO:0000256" key="1">
    <source>
        <dbReference type="SAM" id="Coils"/>
    </source>
</evidence>
<keyword evidence="2" id="KW-0472">Membrane</keyword>